<dbReference type="SUPFAM" id="SSF53448">
    <property type="entry name" value="Nucleotide-diphospho-sugar transferases"/>
    <property type="match status" value="1"/>
</dbReference>
<keyword evidence="2" id="KW-0735">Signal-anchor</keyword>
<accession>A0A835YCX0</accession>
<keyword evidence="2" id="KW-0328">Glycosyltransferase</keyword>
<keyword evidence="2" id="KW-0333">Golgi apparatus</keyword>
<feature type="domain" description="Nucleotide-diphospho-sugar transferase" evidence="3">
    <location>
        <begin position="75"/>
        <end position="206"/>
    </location>
</feature>
<dbReference type="GO" id="GO:0000139">
    <property type="term" value="C:Golgi membrane"/>
    <property type="evidence" value="ECO:0007669"/>
    <property type="project" value="UniProtKB-SubCell"/>
</dbReference>
<evidence type="ECO:0000256" key="2">
    <source>
        <dbReference type="RuleBase" id="RU363055"/>
    </source>
</evidence>
<dbReference type="EC" id="2.4.2.-" evidence="2"/>
<gene>
    <name evidence="4" type="ORF">HYH03_001874</name>
</gene>
<protein>
    <recommendedName>
        <fullName evidence="2">Glycosyltransferase</fullName>
        <ecNumber evidence="2">2.4.2.-</ecNumber>
    </recommendedName>
</protein>
<dbReference type="OrthoDB" id="523104at2759"/>
<dbReference type="InterPro" id="IPR052636">
    <property type="entry name" value="UDP-D-xylose:L-fucose_XylT"/>
</dbReference>
<name>A0A835YCX0_9CHLO</name>
<organism evidence="4 5">
    <name type="scientific">Edaphochlamys debaryana</name>
    <dbReference type="NCBI Taxonomy" id="47281"/>
    <lineage>
        <taxon>Eukaryota</taxon>
        <taxon>Viridiplantae</taxon>
        <taxon>Chlorophyta</taxon>
        <taxon>core chlorophytes</taxon>
        <taxon>Chlorophyceae</taxon>
        <taxon>CS clade</taxon>
        <taxon>Chlamydomonadales</taxon>
        <taxon>Chlamydomonadales incertae sedis</taxon>
        <taxon>Edaphochlamys</taxon>
    </lineage>
</organism>
<dbReference type="InterPro" id="IPR005069">
    <property type="entry name" value="Nucl-diP-sugar_transferase"/>
</dbReference>
<comment type="similarity">
    <text evidence="1 2">Belongs to the glycosyltransferase 77 family.</text>
</comment>
<keyword evidence="5" id="KW-1185">Reference proteome</keyword>
<comment type="caution">
    <text evidence="4">The sequence shown here is derived from an EMBL/GenBank/DDBJ whole genome shotgun (WGS) entry which is preliminary data.</text>
</comment>
<dbReference type="PANTHER" id="PTHR47032">
    <property type="entry name" value="UDP-D-XYLOSE:L-FUCOSE ALPHA-1,3-D-XYLOSYLTRANSFERASE-RELATED"/>
    <property type="match status" value="1"/>
</dbReference>
<dbReference type="GO" id="GO:0071555">
    <property type="term" value="P:cell wall organization"/>
    <property type="evidence" value="ECO:0007669"/>
    <property type="project" value="UniProtKB-KW"/>
</dbReference>
<keyword evidence="2" id="KW-0961">Cell wall biogenesis/degradation</keyword>
<evidence type="ECO:0000259" key="3">
    <source>
        <dbReference type="Pfam" id="PF03407"/>
    </source>
</evidence>
<sequence>MTLASEYTFRGDGIWDLFLRNLRNITFTRSDGTQGHLASHLVAGVMTKLQGATDECNELSAPFGVACFTIFANVFNPHNYGFMSTAYYGLSFAKVLSIVNTLTLGIDVLFLDCDQVFFRNPLPYLLAREADVQVTAYCINLGADTVPEARAPMWAVNIGFLYMRPRPMVLRFALAWLHKLVTSVLTVGPQLDQAAFPEVWSTTVANLTSKELNGVLLSPEAFPTKCNGDCGCSLKRVGRGAEGKRLPFGPDGLCKPHTMRQWYGFHVPCVPGDMNAKAQLMRRMLDMYEQGVGPVNSRSEPMAVV</sequence>
<dbReference type="Pfam" id="PF03407">
    <property type="entry name" value="Nucleotid_trans"/>
    <property type="match status" value="1"/>
</dbReference>
<dbReference type="GO" id="GO:0016757">
    <property type="term" value="F:glycosyltransferase activity"/>
    <property type="evidence" value="ECO:0007669"/>
    <property type="project" value="UniProtKB-KW"/>
</dbReference>
<keyword evidence="2" id="KW-0808">Transferase</keyword>
<dbReference type="EMBL" id="JAEHOE010000004">
    <property type="protein sequence ID" value="KAG2500296.1"/>
    <property type="molecule type" value="Genomic_DNA"/>
</dbReference>
<keyword evidence="2" id="KW-0812">Transmembrane</keyword>
<evidence type="ECO:0000313" key="5">
    <source>
        <dbReference type="Proteomes" id="UP000612055"/>
    </source>
</evidence>
<dbReference type="InterPro" id="IPR029044">
    <property type="entry name" value="Nucleotide-diphossugar_trans"/>
</dbReference>
<proteinExistence type="inferred from homology"/>
<reference evidence="4" key="1">
    <citation type="journal article" date="2020" name="bioRxiv">
        <title>Comparative genomics of Chlamydomonas.</title>
        <authorList>
            <person name="Craig R.J."/>
            <person name="Hasan A.R."/>
            <person name="Ness R.W."/>
            <person name="Keightley P.D."/>
        </authorList>
    </citation>
    <scope>NUCLEOTIDE SEQUENCE</scope>
    <source>
        <strain evidence="4">CCAP 11/70</strain>
    </source>
</reference>
<dbReference type="PANTHER" id="PTHR47032:SF1">
    <property type="entry name" value="UDP-D-XYLOSE:L-FUCOSE ALPHA-1,3-D-XYLOSYLTRANSFERASE-RELATED"/>
    <property type="match status" value="1"/>
</dbReference>
<comment type="subcellular location">
    <subcellularLocation>
        <location evidence="2">Golgi apparatus membrane</location>
        <topology evidence="2">Single-pass type II membrane protein</topology>
    </subcellularLocation>
</comment>
<evidence type="ECO:0000313" key="4">
    <source>
        <dbReference type="EMBL" id="KAG2500296.1"/>
    </source>
</evidence>
<dbReference type="AlphaFoldDB" id="A0A835YCX0"/>
<evidence type="ECO:0000256" key="1">
    <source>
        <dbReference type="ARBA" id="ARBA00007033"/>
    </source>
</evidence>
<dbReference type="Proteomes" id="UP000612055">
    <property type="component" value="Unassembled WGS sequence"/>
</dbReference>